<evidence type="ECO:0008006" key="4">
    <source>
        <dbReference type="Google" id="ProtNLM"/>
    </source>
</evidence>
<dbReference type="EMBL" id="NEFX01000020">
    <property type="protein sequence ID" value="OTW30369.1"/>
    <property type="molecule type" value="Genomic_DNA"/>
</dbReference>
<name>A0ABX3Z1L2_9STAP</name>
<keyword evidence="3" id="KW-1185">Reference proteome</keyword>
<protein>
    <recommendedName>
        <fullName evidence="4">Transposon-related protein</fullName>
    </recommendedName>
</protein>
<comment type="caution">
    <text evidence="2">The sequence shown here is derived from an EMBL/GenBank/DDBJ whole genome shotgun (WGS) entry which is preliminary data.</text>
</comment>
<gene>
    <name evidence="2" type="ORF">B9M88_10480</name>
</gene>
<evidence type="ECO:0000256" key="1">
    <source>
        <dbReference type="SAM" id="Coils"/>
    </source>
</evidence>
<reference evidence="2 3" key="1">
    <citation type="submission" date="2017-04" db="EMBL/GenBank/DDBJ databases">
        <title>Staphylococcus agnetis, a potential pathogen in the broiler production.</title>
        <authorList>
            <person name="Poulsen L."/>
        </authorList>
    </citation>
    <scope>NUCLEOTIDE SEQUENCE [LARGE SCALE GENOMIC DNA]</scope>
    <source>
        <strain evidence="2 3">723_310714_2_2_spleen</strain>
    </source>
</reference>
<organism evidence="2 3">
    <name type="scientific">Staphylococcus agnetis</name>
    <dbReference type="NCBI Taxonomy" id="985762"/>
    <lineage>
        <taxon>Bacteria</taxon>
        <taxon>Bacillati</taxon>
        <taxon>Bacillota</taxon>
        <taxon>Bacilli</taxon>
        <taxon>Bacillales</taxon>
        <taxon>Staphylococcaceae</taxon>
        <taxon>Staphylococcus</taxon>
    </lineage>
</organism>
<evidence type="ECO:0000313" key="2">
    <source>
        <dbReference type="EMBL" id="OTW30369.1"/>
    </source>
</evidence>
<sequence>MKQKMIIFIIASVLIVCSVFVGYQISRHQVKVKEQEIESMRHDNKSLKSTNAELNELVRRQSKTVIADEEKQIRETSEKFVLTMFEMKKETSFKGKSGQLKSLVTDDYYDKLFQNTKDKYNLYDDITVDDVHVYFDTYDPKQESYKVFVQFDERIVPDGDEKIEHRQTSAQLDLVRIGKGWKVDALRRFNLKPLGR</sequence>
<accession>A0ABX3Z1L2</accession>
<evidence type="ECO:0000313" key="3">
    <source>
        <dbReference type="Proteomes" id="UP000195208"/>
    </source>
</evidence>
<dbReference type="RefSeq" id="WP_060552014.1">
    <property type="nucleotide sequence ID" value="NZ_CP009623.1"/>
</dbReference>
<dbReference type="Proteomes" id="UP000195208">
    <property type="component" value="Unassembled WGS sequence"/>
</dbReference>
<feature type="coiled-coil region" evidence="1">
    <location>
        <begin position="30"/>
        <end position="57"/>
    </location>
</feature>
<keyword evidence="1" id="KW-0175">Coiled coil</keyword>
<proteinExistence type="predicted"/>